<keyword evidence="1" id="KW-0812">Transmembrane</keyword>
<dbReference type="RefSeq" id="WP_089813093.1">
    <property type="nucleotide sequence ID" value="NZ_FOZK01000001.1"/>
</dbReference>
<evidence type="ECO:0000313" key="2">
    <source>
        <dbReference type="EMBL" id="SFR86571.1"/>
    </source>
</evidence>
<feature type="transmembrane region" description="Helical" evidence="1">
    <location>
        <begin position="33"/>
        <end position="52"/>
    </location>
</feature>
<feature type="transmembrane region" description="Helical" evidence="1">
    <location>
        <begin position="59"/>
        <end position="78"/>
    </location>
</feature>
<feature type="transmembrane region" description="Helical" evidence="1">
    <location>
        <begin position="121"/>
        <end position="147"/>
    </location>
</feature>
<protein>
    <submittedName>
        <fullName evidence="2">Uncharacterized protein</fullName>
    </submittedName>
</protein>
<dbReference type="EMBL" id="FOZK01000001">
    <property type="protein sequence ID" value="SFR86571.1"/>
    <property type="molecule type" value="Genomic_DNA"/>
</dbReference>
<dbReference type="OrthoDB" id="343036at2157"/>
<name>A0A1I6K5Q0_9EURY</name>
<evidence type="ECO:0000313" key="3">
    <source>
        <dbReference type="Proteomes" id="UP000199062"/>
    </source>
</evidence>
<dbReference type="Proteomes" id="UP000199062">
    <property type="component" value="Unassembled WGS sequence"/>
</dbReference>
<organism evidence="2 3">
    <name type="scientific">Halomicrobium zhouii</name>
    <dbReference type="NCBI Taxonomy" id="767519"/>
    <lineage>
        <taxon>Archaea</taxon>
        <taxon>Methanobacteriati</taxon>
        <taxon>Methanobacteriota</taxon>
        <taxon>Stenosarchaea group</taxon>
        <taxon>Halobacteria</taxon>
        <taxon>Halobacteriales</taxon>
        <taxon>Haloarculaceae</taxon>
        <taxon>Halomicrobium</taxon>
    </lineage>
</organism>
<gene>
    <name evidence="2" type="ORF">SAMN05216559_0237</name>
</gene>
<keyword evidence="1" id="KW-1133">Transmembrane helix</keyword>
<dbReference type="AlphaFoldDB" id="A0A1I6K5Q0"/>
<sequence>MVDIDSETLFNGAAALVATIAVLMFVTSMDFEYSPVTKVALVAAFLGGVFAITQRSDDYQLILLGYAVVVTSVLALFFDLTGTFEVDTEPTVLGLLVLAGLLFGLRSRLDDESHFVSGRLATYAFGALVALAVVVLTVDVVTGGLAYELQHDATVEVDGADRQPIELGSVTATNPTPLPERVEVPRYEACPAGNWSAYAPPSPQGEPEREVHVNLYVDDGYNEHVLGFGSKTYPATLRIDGANLTGERFPVERTDECPTADDGEPYVAMFEASDDDRYYGYAL</sequence>
<evidence type="ECO:0000256" key="1">
    <source>
        <dbReference type="SAM" id="Phobius"/>
    </source>
</evidence>
<keyword evidence="1" id="KW-0472">Membrane</keyword>
<accession>A0A1I6K5Q0</accession>
<reference evidence="2 3" key="1">
    <citation type="submission" date="2016-10" db="EMBL/GenBank/DDBJ databases">
        <authorList>
            <person name="de Groot N.N."/>
        </authorList>
    </citation>
    <scope>NUCLEOTIDE SEQUENCE [LARGE SCALE GENOMIC DNA]</scope>
    <source>
        <strain evidence="2 3">CGMCC 1.10457</strain>
    </source>
</reference>
<keyword evidence="3" id="KW-1185">Reference proteome</keyword>
<proteinExistence type="predicted"/>
<feature type="transmembrane region" description="Helical" evidence="1">
    <location>
        <begin position="9"/>
        <end position="27"/>
    </location>
</feature>
<feature type="transmembrane region" description="Helical" evidence="1">
    <location>
        <begin position="90"/>
        <end position="109"/>
    </location>
</feature>